<accession>Q16K63</accession>
<gene>
    <name evidence="1" type="ORF">AaeL_AAEL013101</name>
</gene>
<evidence type="ECO:0000313" key="2">
    <source>
        <dbReference type="Proteomes" id="UP000682892"/>
    </source>
</evidence>
<proteinExistence type="predicted"/>
<dbReference type="HOGENOM" id="CLU_2967618_0_0_1"/>
<reference evidence="1" key="2">
    <citation type="journal article" date="2007" name="Science">
        <title>Genome sequence of Aedes aegypti, a major arbovirus vector.</title>
        <authorList>
            <person name="Nene V."/>
            <person name="Wortman J.R."/>
            <person name="Lawson D."/>
            <person name="Haas B."/>
            <person name="Kodira C."/>
            <person name="Tu Z.J."/>
            <person name="Loftus B."/>
            <person name="Xi Z."/>
            <person name="Megy K."/>
            <person name="Grabherr M."/>
            <person name="Ren Q."/>
            <person name="Zdobnov E.M."/>
            <person name="Lobo N.F."/>
            <person name="Campbell K.S."/>
            <person name="Brown S.E."/>
            <person name="Bonaldo M.F."/>
            <person name="Zhu J."/>
            <person name="Sinkins S.P."/>
            <person name="Hogenkamp D.G."/>
            <person name="Amedeo P."/>
            <person name="Arensburger P."/>
            <person name="Atkinson P.W."/>
            <person name="Bidwell S."/>
            <person name="Biedler J."/>
            <person name="Birney E."/>
            <person name="Bruggner R.V."/>
            <person name="Costas J."/>
            <person name="Coy M.R."/>
            <person name="Crabtree J."/>
            <person name="Crawford M."/>
            <person name="Debruyn B."/>
            <person name="Decaprio D."/>
            <person name="Eiglmeier K."/>
            <person name="Eisenstadt E."/>
            <person name="El-Dorry H."/>
            <person name="Gelbart W.M."/>
            <person name="Gomes S.L."/>
            <person name="Hammond M."/>
            <person name="Hannick L.I."/>
            <person name="Hogan J.R."/>
            <person name="Holmes M.H."/>
            <person name="Jaffe D."/>
            <person name="Johnston J.S."/>
            <person name="Kennedy R.C."/>
            <person name="Koo H."/>
            <person name="Kravitz S."/>
            <person name="Kriventseva E.V."/>
            <person name="Kulp D."/>
            <person name="Labutti K."/>
            <person name="Lee E."/>
            <person name="Li S."/>
            <person name="Lovin D.D."/>
            <person name="Mao C."/>
            <person name="Mauceli E."/>
            <person name="Menck C.F."/>
            <person name="Miller J.R."/>
            <person name="Montgomery P."/>
            <person name="Mori A."/>
            <person name="Nascimento A.L."/>
            <person name="Naveira H.F."/>
            <person name="Nusbaum C."/>
            <person name="O'leary S."/>
            <person name="Orvis J."/>
            <person name="Pertea M."/>
            <person name="Quesneville H."/>
            <person name="Reidenbach K.R."/>
            <person name="Rogers Y.H."/>
            <person name="Roth C.W."/>
            <person name="Schneider J.R."/>
            <person name="Schatz M."/>
            <person name="Shumway M."/>
            <person name="Stanke M."/>
            <person name="Stinson E.O."/>
            <person name="Tubio J.M."/>
            <person name="Vanzee J.P."/>
            <person name="Verjovski-Almeida S."/>
            <person name="Werner D."/>
            <person name="White O."/>
            <person name="Wyder S."/>
            <person name="Zeng Q."/>
            <person name="Zhao Q."/>
            <person name="Zhao Y."/>
            <person name="Hill C.A."/>
            <person name="Raikhel A.S."/>
            <person name="Soares M.B."/>
            <person name="Knudson D.L."/>
            <person name="Lee N.H."/>
            <person name="Galagan J."/>
            <person name="Salzberg S.L."/>
            <person name="Paulsen I.T."/>
            <person name="Dimopoulos G."/>
            <person name="Collins F.H."/>
            <person name="Birren B."/>
            <person name="Fraser-Liggett C.M."/>
            <person name="Severson D.W."/>
        </authorList>
    </citation>
    <scope>NUCLEOTIDE SEQUENCE [LARGE SCALE GENOMIC DNA]</scope>
    <source>
        <strain evidence="1">Liverpool</strain>
    </source>
</reference>
<name>Q16K63_AEDAE</name>
<evidence type="ECO:0000313" key="1">
    <source>
        <dbReference type="EMBL" id="EAT34703.1"/>
    </source>
</evidence>
<dbReference type="Proteomes" id="UP000682892">
    <property type="component" value="Chromosome 2"/>
</dbReference>
<dbReference type="AlphaFoldDB" id="Q16K63"/>
<sequence>STFQYIRTPQLTEGRSGFVSCRPAAELHNQKSIPAPNRILEQARTNKPSGTLVLVWSKN</sequence>
<reference evidence="1" key="3">
    <citation type="submission" date="2012-09" db="EMBL/GenBank/DDBJ databases">
        <authorList>
            <consortium name="VectorBase"/>
        </authorList>
    </citation>
    <scope>NUCLEOTIDE SEQUENCE</scope>
    <source>
        <strain evidence="1">Liverpool</strain>
    </source>
</reference>
<feature type="non-terminal residue" evidence="1">
    <location>
        <position position="59"/>
    </location>
</feature>
<protein>
    <submittedName>
        <fullName evidence="1">AAEL013101-PA</fullName>
    </submittedName>
</protein>
<organism evidence="1 2">
    <name type="scientific">Aedes aegypti</name>
    <name type="common">Yellowfever mosquito</name>
    <name type="synonym">Culex aegypti</name>
    <dbReference type="NCBI Taxonomy" id="7159"/>
    <lineage>
        <taxon>Eukaryota</taxon>
        <taxon>Metazoa</taxon>
        <taxon>Ecdysozoa</taxon>
        <taxon>Arthropoda</taxon>
        <taxon>Hexapoda</taxon>
        <taxon>Insecta</taxon>
        <taxon>Pterygota</taxon>
        <taxon>Neoptera</taxon>
        <taxon>Endopterygota</taxon>
        <taxon>Diptera</taxon>
        <taxon>Nematocera</taxon>
        <taxon>Culicoidea</taxon>
        <taxon>Culicidae</taxon>
        <taxon>Culicinae</taxon>
        <taxon>Aedini</taxon>
        <taxon>Aedes</taxon>
        <taxon>Stegomyia</taxon>
    </lineage>
</organism>
<dbReference type="EMBL" id="CH477974">
    <property type="protein sequence ID" value="EAT34703.1"/>
    <property type="molecule type" value="Genomic_DNA"/>
</dbReference>
<reference evidence="1" key="1">
    <citation type="submission" date="2005-10" db="EMBL/GenBank/DDBJ databases">
        <authorList>
            <person name="Loftus B.J."/>
            <person name="Nene V.M."/>
            <person name="Hannick L.I."/>
            <person name="Bidwell S."/>
            <person name="Haas B."/>
            <person name="Amedeo P."/>
            <person name="Orvis J."/>
            <person name="Wortman J.R."/>
            <person name="White O.R."/>
            <person name="Salzberg S."/>
            <person name="Shumway M."/>
            <person name="Koo H."/>
            <person name="Zhao Y."/>
            <person name="Holmes M."/>
            <person name="Miller J."/>
            <person name="Schatz M."/>
            <person name="Pop M."/>
            <person name="Pai G."/>
            <person name="Utterback T."/>
            <person name="Rogers Y.-H."/>
            <person name="Kravitz S."/>
            <person name="Fraser C.M."/>
        </authorList>
    </citation>
    <scope>NUCLEOTIDE SEQUENCE</scope>
    <source>
        <strain evidence="1">Liverpool</strain>
    </source>
</reference>
<dbReference type="PaxDb" id="7159-AAEL013101-PA"/>